<comment type="caution">
    <text evidence="20">The sequence shown here is derived from an EMBL/GenBank/DDBJ whole genome shotgun (WGS) entry which is preliminary data.</text>
</comment>
<evidence type="ECO:0000256" key="14">
    <source>
        <dbReference type="ARBA" id="ARBA00022801"/>
    </source>
</evidence>
<keyword evidence="16" id="KW-0694">RNA-binding</keyword>
<evidence type="ECO:0000256" key="1">
    <source>
        <dbReference type="ARBA" id="ARBA00001946"/>
    </source>
</evidence>
<keyword evidence="10" id="KW-0540">Nuclease</keyword>
<reference evidence="21" key="1">
    <citation type="submission" date="2018-11" db="EMBL/GenBank/DDBJ databases">
        <title>Phylogenetic, genomic, and biogeographic characterization of a novel and ubiquitous marine invertebrate-associated Rickettsiales parasite, Candidatus Marinoinvertebrata rohwerii, gen. nov., sp. nov.</title>
        <authorList>
            <person name="Klinges J.G."/>
            <person name="Rosales S.M."/>
            <person name="Mcminds R."/>
            <person name="Shaver E.C."/>
            <person name="Shantz A."/>
            <person name="Peters E.C."/>
            <person name="Burkepile D.E."/>
            <person name="Silliman B.R."/>
            <person name="Vega Thurber R.L."/>
        </authorList>
    </citation>
    <scope>NUCLEOTIDE SEQUENCE [LARGE SCALE GENOMIC DNA]</scope>
    <source>
        <strain evidence="21">a_cerv_44</strain>
    </source>
</reference>
<dbReference type="GO" id="GO:0008033">
    <property type="term" value="P:tRNA processing"/>
    <property type="evidence" value="ECO:0007669"/>
    <property type="project" value="UniProtKB-KW"/>
</dbReference>
<keyword evidence="17" id="KW-0472">Membrane</keyword>
<dbReference type="SMART" id="SM00316">
    <property type="entry name" value="S1"/>
    <property type="match status" value="1"/>
</dbReference>
<dbReference type="Pfam" id="PF20833">
    <property type="entry name" value="RNase_E_G_Thio"/>
    <property type="match status" value="1"/>
</dbReference>
<evidence type="ECO:0000256" key="18">
    <source>
        <dbReference type="SAM" id="MobiDB-lite"/>
    </source>
</evidence>
<keyword evidence="12" id="KW-0699">rRNA-binding</keyword>
<keyword evidence="15" id="KW-0460">Magnesium</keyword>
<dbReference type="EMBL" id="RXFM01000002">
    <property type="protein sequence ID" value="RST72470.1"/>
    <property type="molecule type" value="Genomic_DNA"/>
</dbReference>
<feature type="compositionally biased region" description="Low complexity" evidence="18">
    <location>
        <begin position="596"/>
        <end position="609"/>
    </location>
</feature>
<keyword evidence="9" id="KW-0819">tRNA processing</keyword>
<keyword evidence="21" id="KW-1185">Reference proteome</keyword>
<comment type="similarity">
    <text evidence="3">Belongs to the RNase E/G family. RNase G subfamily.</text>
</comment>
<name>A0A429XVT1_9RICK</name>
<evidence type="ECO:0000313" key="21">
    <source>
        <dbReference type="Proteomes" id="UP000279470"/>
    </source>
</evidence>
<dbReference type="InterPro" id="IPR019307">
    <property type="entry name" value="RNA-bd_AU-1/RNase_E/G"/>
</dbReference>
<keyword evidence="14" id="KW-0378">Hydrolase</keyword>
<organism evidence="20 21">
    <name type="scientific">Candidatus Aquarickettsia rohweri</name>
    <dbReference type="NCBI Taxonomy" id="2602574"/>
    <lineage>
        <taxon>Bacteria</taxon>
        <taxon>Pseudomonadati</taxon>
        <taxon>Pseudomonadota</taxon>
        <taxon>Alphaproteobacteria</taxon>
        <taxon>Rickettsiales</taxon>
        <taxon>Candidatus Midichloriaceae</taxon>
        <taxon>Candidatus Aquarickettsia</taxon>
    </lineage>
</organism>
<feature type="domain" description="S1 motif" evidence="19">
    <location>
        <begin position="39"/>
        <end position="155"/>
    </location>
</feature>
<keyword evidence="7" id="KW-0997">Cell inner membrane</keyword>
<evidence type="ECO:0000259" key="19">
    <source>
        <dbReference type="SMART" id="SM00316"/>
    </source>
</evidence>
<dbReference type="CDD" id="cd04453">
    <property type="entry name" value="S1_RNase_E"/>
    <property type="match status" value="1"/>
</dbReference>
<dbReference type="GO" id="GO:0006364">
    <property type="term" value="P:rRNA processing"/>
    <property type="evidence" value="ECO:0007669"/>
    <property type="project" value="UniProtKB-KW"/>
</dbReference>
<evidence type="ECO:0000256" key="5">
    <source>
        <dbReference type="ARBA" id="ARBA00022475"/>
    </source>
</evidence>
<evidence type="ECO:0000256" key="10">
    <source>
        <dbReference type="ARBA" id="ARBA00022722"/>
    </source>
</evidence>
<dbReference type="InterPro" id="IPR048583">
    <property type="entry name" value="RNase_E_G_thioredoxin-like"/>
</dbReference>
<proteinExistence type="inferred from homology"/>
<evidence type="ECO:0000256" key="11">
    <source>
        <dbReference type="ARBA" id="ARBA00022723"/>
    </source>
</evidence>
<dbReference type="OrthoDB" id="9804278at2"/>
<dbReference type="GO" id="GO:0019843">
    <property type="term" value="F:rRNA binding"/>
    <property type="evidence" value="ECO:0007669"/>
    <property type="project" value="UniProtKB-KW"/>
</dbReference>
<evidence type="ECO:0000256" key="2">
    <source>
        <dbReference type="ARBA" id="ARBA00004496"/>
    </source>
</evidence>
<gene>
    <name evidence="20" type="ORF">EIC27_00305</name>
</gene>
<dbReference type="InterPro" id="IPR003029">
    <property type="entry name" value="S1_domain"/>
</dbReference>
<dbReference type="GO" id="GO:0004540">
    <property type="term" value="F:RNA nuclease activity"/>
    <property type="evidence" value="ECO:0007669"/>
    <property type="project" value="InterPro"/>
</dbReference>
<sequence>MLKKILIDAFYPEETKFILIGADGKLEEFYYQNFNTKLIKGNIYLGKVSRIEPSLQAAFIDYGNDKKGFLSFEMIHPKYYQIPVGDKEQLLNKIKENKSNYNEDDSASASEYPNKFVSELYDNYKIQEVIKKDQIILVQVEKEERGNKGAFLTTYISLSGRYCVFSPNSFKNNIGISRKLDDEEERERLKKISSELLENYSESSLILRTASAHRTKVEIKRDFEYLINIWEKIKNSAVSSFAPSLVYEEGDILINNIKEHYTSEVEKIIVSGNKAYKKVSDFLKIFIPKNIQKLEEYSNKVPILHKYKVEEQLSNLYSNVVKLKSGGYLVINATEAMISIDVNSGTYTEEYSIENTALNINLEAAVEIAKQVRFRGLSGLIVVDFIDMLELQNKKLVEREFKKAFWNDKVKVQIGRISEFGLLEMSRQRVGKSFIEANSKICPTCLGKGRITLNSSIATLLIGKLTFLLSRKKAKVVSIIAASDIITYLMNNFKNELSFLENSYNIQIHLSIDDIISPENYKIIFHQTSNIATVKNRRYNRPESFLLNDLDNIGNKEIFNNFEEDIVEHDGNINDIKMQSKRPLKTNFRKRKKNRNNGMKNTNKQNNDNSSIFKKIWTKVTS</sequence>
<keyword evidence="8" id="KW-0698">rRNA processing</keyword>
<dbReference type="Gene3D" id="3.40.1260.20">
    <property type="entry name" value="Ribonuclease E, catalytic domain"/>
    <property type="match status" value="1"/>
</dbReference>
<dbReference type="PANTHER" id="PTHR30001:SF1">
    <property type="entry name" value="RIBONUCLEASE E_G-LIKE PROTEIN, CHLOROPLASTIC"/>
    <property type="match status" value="1"/>
</dbReference>
<evidence type="ECO:0000256" key="12">
    <source>
        <dbReference type="ARBA" id="ARBA00022730"/>
    </source>
</evidence>
<feature type="region of interest" description="Disordered" evidence="18">
    <location>
        <begin position="591"/>
        <end position="611"/>
    </location>
</feature>
<evidence type="ECO:0000256" key="15">
    <source>
        <dbReference type="ARBA" id="ARBA00022842"/>
    </source>
</evidence>
<dbReference type="InterPro" id="IPR004659">
    <property type="entry name" value="RNase_E/G"/>
</dbReference>
<keyword evidence="5" id="KW-1003">Cell membrane</keyword>
<evidence type="ECO:0000256" key="13">
    <source>
        <dbReference type="ARBA" id="ARBA00022759"/>
    </source>
</evidence>
<evidence type="ECO:0000256" key="3">
    <source>
        <dbReference type="ARBA" id="ARBA00005663"/>
    </source>
</evidence>
<dbReference type="GO" id="GO:0004519">
    <property type="term" value="F:endonuclease activity"/>
    <property type="evidence" value="ECO:0007669"/>
    <property type="project" value="UniProtKB-KW"/>
</dbReference>
<keyword evidence="6" id="KW-0963">Cytoplasm</keyword>
<evidence type="ECO:0000256" key="9">
    <source>
        <dbReference type="ARBA" id="ARBA00022694"/>
    </source>
</evidence>
<evidence type="ECO:0000256" key="6">
    <source>
        <dbReference type="ARBA" id="ARBA00022490"/>
    </source>
</evidence>
<keyword evidence="13" id="KW-0255">Endonuclease</keyword>
<evidence type="ECO:0000313" key="20">
    <source>
        <dbReference type="EMBL" id="RST72470.1"/>
    </source>
</evidence>
<dbReference type="GO" id="GO:0005737">
    <property type="term" value="C:cytoplasm"/>
    <property type="evidence" value="ECO:0007669"/>
    <property type="project" value="UniProtKB-SubCell"/>
</dbReference>
<dbReference type="Pfam" id="PF10150">
    <property type="entry name" value="RNase_E_G"/>
    <property type="match status" value="1"/>
</dbReference>
<dbReference type="Proteomes" id="UP000279470">
    <property type="component" value="Unassembled WGS sequence"/>
</dbReference>
<comment type="subcellular location">
    <subcellularLocation>
        <location evidence="2">Cytoplasm</location>
    </subcellularLocation>
</comment>
<dbReference type="Gene3D" id="2.40.50.140">
    <property type="entry name" value="Nucleic acid-binding proteins"/>
    <property type="match status" value="1"/>
</dbReference>
<dbReference type="RefSeq" id="WP_126044175.1">
    <property type="nucleotide sequence ID" value="NZ_RXFM01000002.1"/>
</dbReference>
<comment type="cofactor">
    <cofactor evidence="1">
        <name>Mg(2+)</name>
        <dbReference type="ChEBI" id="CHEBI:18420"/>
    </cofactor>
</comment>
<dbReference type="AlphaFoldDB" id="A0A429XVT1"/>
<evidence type="ECO:0000256" key="16">
    <source>
        <dbReference type="ARBA" id="ARBA00022884"/>
    </source>
</evidence>
<dbReference type="InterPro" id="IPR012340">
    <property type="entry name" value="NA-bd_OB-fold"/>
</dbReference>
<dbReference type="GO" id="GO:0046872">
    <property type="term" value="F:metal ion binding"/>
    <property type="evidence" value="ECO:0007669"/>
    <property type="project" value="UniProtKB-KW"/>
</dbReference>
<dbReference type="SUPFAM" id="SSF50249">
    <property type="entry name" value="Nucleic acid-binding proteins"/>
    <property type="match status" value="1"/>
</dbReference>
<evidence type="ECO:0000256" key="8">
    <source>
        <dbReference type="ARBA" id="ARBA00022552"/>
    </source>
</evidence>
<dbReference type="Pfam" id="PF00575">
    <property type="entry name" value="S1"/>
    <property type="match status" value="1"/>
</dbReference>
<dbReference type="NCBIfam" id="TIGR00757">
    <property type="entry name" value="RNaseEG"/>
    <property type="match status" value="1"/>
</dbReference>
<evidence type="ECO:0000256" key="17">
    <source>
        <dbReference type="ARBA" id="ARBA00023136"/>
    </source>
</evidence>
<accession>A0A429XVT1</accession>
<evidence type="ECO:0000256" key="4">
    <source>
        <dbReference type="ARBA" id="ARBA00017719"/>
    </source>
</evidence>
<dbReference type="GO" id="GO:0016787">
    <property type="term" value="F:hydrolase activity"/>
    <property type="evidence" value="ECO:0007669"/>
    <property type="project" value="UniProtKB-KW"/>
</dbReference>
<keyword evidence="11" id="KW-0479">Metal-binding</keyword>
<evidence type="ECO:0000256" key="7">
    <source>
        <dbReference type="ARBA" id="ARBA00022519"/>
    </source>
</evidence>
<dbReference type="PANTHER" id="PTHR30001">
    <property type="entry name" value="RIBONUCLEASE"/>
    <property type="match status" value="1"/>
</dbReference>
<protein>
    <recommendedName>
        <fullName evidence="4">Ribonuclease G</fullName>
    </recommendedName>
</protein>